<organism evidence="2 3">
    <name type="scientific">Bradyrhizobium lablabi</name>
    <dbReference type="NCBI Taxonomy" id="722472"/>
    <lineage>
        <taxon>Bacteria</taxon>
        <taxon>Pseudomonadati</taxon>
        <taxon>Pseudomonadota</taxon>
        <taxon>Alphaproteobacteria</taxon>
        <taxon>Hyphomicrobiales</taxon>
        <taxon>Nitrobacteraceae</taxon>
        <taxon>Bradyrhizobium</taxon>
    </lineage>
</organism>
<feature type="transmembrane region" description="Helical" evidence="1">
    <location>
        <begin position="206"/>
        <end position="224"/>
    </location>
</feature>
<keyword evidence="1" id="KW-0472">Membrane</keyword>
<feature type="transmembrane region" description="Helical" evidence="1">
    <location>
        <begin position="357"/>
        <end position="376"/>
    </location>
</feature>
<feature type="transmembrane region" description="Helical" evidence="1">
    <location>
        <begin position="388"/>
        <end position="405"/>
    </location>
</feature>
<keyword evidence="1" id="KW-1133">Transmembrane helix</keyword>
<sequence length="539" mass="58743">MNLASRRVDLWPLALAVVFFLICTLLARAYPSAFWMVTDYEPLGLADALNMAYRLADRQMYEAVGLSYHPGVTFYLMSWLALALAGYPVASGANFFSTVLAHVDDYHRIILILGALVGAAGVYVFARAARKLVPGLVTAAALALWLVSTSATLQMFMTVGMDAFAMLINGLFLAVMVRLAYEKDIDPSILVFAGCVGALAYLNKLSYIYIAFALYAAIFMKLVFCRVGWSRGFWLLSVYVGSFALIVLATGFLVIGWDSFRDLYWYHRAVILGSQLYGTGDPTVVSAGEIRRAIMTIPVDRAYAVPIALFGGAGLVIAGLVAGFKRAGQTPVAVLCIGTGVAALLSALIVLKHYDMHYTAGVSATLPACVVCFYLLTKSWRFRPRLAAAAFASIAILFMARQLIWPLDTLLTSRTGFSARANADLAEINSYLAGTKRAVEFAYKTPFAQFGEGFVIIYASVPRLTYEYFQNRPLVISSLLAGKVTRDVGAYVIDKGYFPTVESVKAAPNLALLDPNPVKFNEGDKLIELRTVFLLIRGG</sequence>
<dbReference type="RefSeq" id="WP_079540014.1">
    <property type="nucleotide sequence ID" value="NZ_LT670844.1"/>
</dbReference>
<feature type="transmembrane region" description="Helical" evidence="1">
    <location>
        <begin position="236"/>
        <end position="257"/>
    </location>
</feature>
<keyword evidence="1" id="KW-0812">Transmembrane</keyword>
<protein>
    <recommendedName>
        <fullName evidence="4">Glycosyltransferase RgtA/B/C/D-like domain-containing protein</fullName>
    </recommendedName>
</protein>
<accession>A0A1M6TN24</accession>
<evidence type="ECO:0000256" key="1">
    <source>
        <dbReference type="SAM" id="Phobius"/>
    </source>
</evidence>
<dbReference type="Proteomes" id="UP000189935">
    <property type="component" value="Chromosome I"/>
</dbReference>
<evidence type="ECO:0000313" key="3">
    <source>
        <dbReference type="Proteomes" id="UP000189935"/>
    </source>
</evidence>
<dbReference type="AlphaFoldDB" id="A0A1M6TN24"/>
<reference evidence="2 3" key="1">
    <citation type="submission" date="2016-11" db="EMBL/GenBank/DDBJ databases">
        <authorList>
            <person name="Jaros S."/>
            <person name="Januszkiewicz K."/>
            <person name="Wedrychowicz H."/>
        </authorList>
    </citation>
    <scope>NUCLEOTIDE SEQUENCE [LARGE SCALE GENOMIC DNA]</scope>
    <source>
        <strain evidence="2 3">GAS499</strain>
    </source>
</reference>
<evidence type="ECO:0000313" key="2">
    <source>
        <dbReference type="EMBL" id="SHK58188.1"/>
    </source>
</evidence>
<feature type="transmembrane region" description="Helical" evidence="1">
    <location>
        <begin position="163"/>
        <end position="181"/>
    </location>
</feature>
<gene>
    <name evidence="2" type="ORF">SAMN05444159_3637</name>
</gene>
<feature type="transmembrane region" description="Helical" evidence="1">
    <location>
        <begin position="109"/>
        <end position="126"/>
    </location>
</feature>
<feature type="transmembrane region" description="Helical" evidence="1">
    <location>
        <begin position="303"/>
        <end position="324"/>
    </location>
</feature>
<dbReference type="OrthoDB" id="8201194at2"/>
<feature type="transmembrane region" description="Helical" evidence="1">
    <location>
        <begin position="331"/>
        <end position="351"/>
    </location>
</feature>
<evidence type="ECO:0008006" key="4">
    <source>
        <dbReference type="Google" id="ProtNLM"/>
    </source>
</evidence>
<feature type="transmembrane region" description="Helical" evidence="1">
    <location>
        <begin position="132"/>
        <end position="151"/>
    </location>
</feature>
<feature type="transmembrane region" description="Helical" evidence="1">
    <location>
        <begin position="74"/>
        <end position="97"/>
    </location>
</feature>
<name>A0A1M6TN24_9BRAD</name>
<proteinExistence type="predicted"/>
<dbReference type="EMBL" id="LT670844">
    <property type="protein sequence ID" value="SHK58188.1"/>
    <property type="molecule type" value="Genomic_DNA"/>
</dbReference>